<sequence length="124" mass="13700">MFTAYGSEHRRLRSLLSKAFTPSRVEKLRPAVEQITDDLLDGLAMTPRGEPVDLRKRFAYPLPAEVICQLFGVPDAPRVPPCASPSTMSSPPRPVRKKLRPLDRRCIAALLTSLPPNGKNPATI</sequence>
<evidence type="ECO:0000313" key="3">
    <source>
        <dbReference type="Proteomes" id="UP000294947"/>
    </source>
</evidence>
<dbReference type="GO" id="GO:0020037">
    <property type="term" value="F:heme binding"/>
    <property type="evidence" value="ECO:0007669"/>
    <property type="project" value="InterPro"/>
</dbReference>
<dbReference type="PANTHER" id="PTHR46696">
    <property type="entry name" value="P450, PUTATIVE (EUROFUNG)-RELATED"/>
    <property type="match status" value="1"/>
</dbReference>
<comment type="similarity">
    <text evidence="1">Belongs to the cytochrome P450 family.</text>
</comment>
<dbReference type="AlphaFoldDB" id="A0A4R4XYY1"/>
<dbReference type="GO" id="GO:0005506">
    <property type="term" value="F:iron ion binding"/>
    <property type="evidence" value="ECO:0007669"/>
    <property type="project" value="InterPro"/>
</dbReference>
<dbReference type="PANTHER" id="PTHR46696:SF1">
    <property type="entry name" value="CYTOCHROME P450 YJIB-RELATED"/>
    <property type="match status" value="1"/>
</dbReference>
<keyword evidence="3" id="KW-1185">Reference proteome</keyword>
<dbReference type="SUPFAM" id="SSF48264">
    <property type="entry name" value="Cytochrome P450"/>
    <property type="match status" value="1"/>
</dbReference>
<comment type="caution">
    <text evidence="2">The sequence shown here is derived from an EMBL/GenBank/DDBJ whole genome shotgun (WGS) entry which is preliminary data.</text>
</comment>
<protein>
    <submittedName>
        <fullName evidence="2">Cytochrome P450</fullName>
    </submittedName>
</protein>
<proteinExistence type="inferred from homology"/>
<dbReference type="Proteomes" id="UP000294947">
    <property type="component" value="Unassembled WGS sequence"/>
</dbReference>
<accession>A0A4R4XYY1</accession>
<dbReference type="OrthoDB" id="5198223at2"/>
<reference evidence="2 3" key="1">
    <citation type="submission" date="2019-03" db="EMBL/GenBank/DDBJ databases">
        <title>Draft genome sequences of novel Actinobacteria.</title>
        <authorList>
            <person name="Sahin N."/>
            <person name="Ay H."/>
            <person name="Saygin H."/>
        </authorList>
    </citation>
    <scope>NUCLEOTIDE SEQUENCE [LARGE SCALE GENOMIC DNA]</scope>
    <source>
        <strain evidence="2 3">7K502</strain>
    </source>
</reference>
<gene>
    <name evidence="2" type="ORF">E1288_42180</name>
</gene>
<dbReference type="EMBL" id="SMKW01000112">
    <property type="protein sequence ID" value="TDD36269.1"/>
    <property type="molecule type" value="Genomic_DNA"/>
</dbReference>
<dbReference type="RefSeq" id="WP_132494360.1">
    <property type="nucleotide sequence ID" value="NZ_SMKW01000112.1"/>
</dbReference>
<dbReference type="GO" id="GO:0004497">
    <property type="term" value="F:monooxygenase activity"/>
    <property type="evidence" value="ECO:0007669"/>
    <property type="project" value="InterPro"/>
</dbReference>
<dbReference type="GO" id="GO:0016705">
    <property type="term" value="F:oxidoreductase activity, acting on paired donors, with incorporation or reduction of molecular oxygen"/>
    <property type="evidence" value="ECO:0007669"/>
    <property type="project" value="InterPro"/>
</dbReference>
<evidence type="ECO:0000256" key="1">
    <source>
        <dbReference type="ARBA" id="ARBA00010617"/>
    </source>
</evidence>
<evidence type="ECO:0000313" key="2">
    <source>
        <dbReference type="EMBL" id="TDD36269.1"/>
    </source>
</evidence>
<dbReference type="Gene3D" id="1.10.630.10">
    <property type="entry name" value="Cytochrome P450"/>
    <property type="match status" value="1"/>
</dbReference>
<name>A0A4R4XYY1_9PSEU</name>
<dbReference type="InterPro" id="IPR036396">
    <property type="entry name" value="Cyt_P450_sf"/>
</dbReference>
<organism evidence="2 3">
    <name type="scientific">Saccharopolyspora elongata</name>
    <dbReference type="NCBI Taxonomy" id="2530387"/>
    <lineage>
        <taxon>Bacteria</taxon>
        <taxon>Bacillati</taxon>
        <taxon>Actinomycetota</taxon>
        <taxon>Actinomycetes</taxon>
        <taxon>Pseudonocardiales</taxon>
        <taxon>Pseudonocardiaceae</taxon>
        <taxon>Saccharopolyspora</taxon>
    </lineage>
</organism>